<dbReference type="EMBL" id="CZQA01000001">
    <property type="protein sequence ID" value="CUS33511.1"/>
    <property type="molecule type" value="Genomic_DNA"/>
</dbReference>
<dbReference type="Pfam" id="PF05157">
    <property type="entry name" value="MshEN"/>
    <property type="match status" value="1"/>
</dbReference>
<dbReference type="Gene3D" id="3.30.450.90">
    <property type="match status" value="1"/>
</dbReference>
<evidence type="ECO:0000259" key="4">
    <source>
        <dbReference type="PROSITE" id="PS00662"/>
    </source>
</evidence>
<comment type="similarity">
    <text evidence="1">Belongs to the GSP E family.</text>
</comment>
<keyword evidence="3" id="KW-0067">ATP-binding</keyword>
<dbReference type="Proteomes" id="UP000199032">
    <property type="component" value="Unassembled WGS sequence"/>
</dbReference>
<evidence type="ECO:0000256" key="3">
    <source>
        <dbReference type="ARBA" id="ARBA00022840"/>
    </source>
</evidence>
<dbReference type="InterPro" id="IPR027417">
    <property type="entry name" value="P-loop_NTPase"/>
</dbReference>
<organism evidence="5 6">
    <name type="scientific">Candidatus Nitrospira nitrosa</name>
    <dbReference type="NCBI Taxonomy" id="1742972"/>
    <lineage>
        <taxon>Bacteria</taxon>
        <taxon>Pseudomonadati</taxon>
        <taxon>Nitrospirota</taxon>
        <taxon>Nitrospiria</taxon>
        <taxon>Nitrospirales</taxon>
        <taxon>Nitrospiraceae</taxon>
        <taxon>Nitrospira</taxon>
    </lineage>
</organism>
<accession>A0A0S4L725</accession>
<reference evidence="5 6" key="1">
    <citation type="submission" date="2015-10" db="EMBL/GenBank/DDBJ databases">
        <authorList>
            <person name="Gilbert D.G."/>
        </authorList>
    </citation>
    <scope>NUCLEOTIDE SEQUENCE [LARGE SCALE GENOMIC DNA]</scope>
    <source>
        <strain evidence="5">COMA1</strain>
    </source>
</reference>
<dbReference type="InterPro" id="IPR001482">
    <property type="entry name" value="T2SS/T4SS_dom"/>
</dbReference>
<evidence type="ECO:0000313" key="6">
    <source>
        <dbReference type="Proteomes" id="UP000199032"/>
    </source>
</evidence>
<dbReference type="GO" id="GO:0005886">
    <property type="term" value="C:plasma membrane"/>
    <property type="evidence" value="ECO:0007669"/>
    <property type="project" value="TreeGrafter"/>
</dbReference>
<dbReference type="RefSeq" id="WP_245630868.1">
    <property type="nucleotide sequence ID" value="NZ_CZQA01000001.1"/>
</dbReference>
<dbReference type="STRING" id="1742972.COMA1_11194"/>
<proteinExistence type="inferred from homology"/>
<evidence type="ECO:0000256" key="2">
    <source>
        <dbReference type="ARBA" id="ARBA00022741"/>
    </source>
</evidence>
<sequence length="608" mass="68113">MIAQAAGTQNKREVLSVATLKRPPMNKAPRKKTMERSLLDCIAYRGLVSPAELDSAVEESLSREVDLETVLIDKYRVPKPALGSALSEFYQCPYVPYDERTILDPELLKNLSFDYLRRNSWIPMKRQGTVLDIVTNDPHDLEKGLDIRRAFPGTTIRFAVGLRRDIEQYLLVATGQATGGSITDILGELVDEAGSERNAEAERREIDENDSAIVRLANQIIAEAYRLAASDVHIEPYSDRKETAVRFRVDGTCFTYMRIPAAYRRAIVSRLKIMANLDIAERRKPQDGKIRYKLAKDREIELRVATLPTAGNNEDVVLRLLTAKETMPLEAMDFPPGVLQTVKELSEHPYGIFLCVGPTGSGKTTTLHAVLKHINTDERKIWTAEDPIEVTQEGLRQVQVHPKIGFTFASAMRAFLRADPDVIMIGEMRDKETADIAIEASLTGHLVMSTLHTNSAVETVTRLLDMGCDSFNFADAMLGILAMRLCKRICSHCKEEYHPTQQEFDELVQGYGARHWEKLGISYAEDLRLCHGKGCEVCNQTGFKGRVALHELLVGSEEIKNLIQSRARTSEILAVAMRDGMVTLLQDGIQKVLKGLTTYRQVRAVAVK</sequence>
<protein>
    <submittedName>
        <fullName evidence="5">Putative Type IV pilus assembly protein PilB</fullName>
    </submittedName>
</protein>
<dbReference type="Gene3D" id="3.40.50.300">
    <property type="entry name" value="P-loop containing nucleotide triphosphate hydrolases"/>
    <property type="match status" value="1"/>
</dbReference>
<dbReference type="SUPFAM" id="SSF52540">
    <property type="entry name" value="P-loop containing nucleoside triphosphate hydrolases"/>
    <property type="match status" value="1"/>
</dbReference>
<dbReference type="PANTHER" id="PTHR30258:SF1">
    <property type="entry name" value="PROTEIN TRANSPORT PROTEIN HOFB HOMOLOG"/>
    <property type="match status" value="1"/>
</dbReference>
<dbReference type="GO" id="GO:0005524">
    <property type="term" value="F:ATP binding"/>
    <property type="evidence" value="ECO:0007669"/>
    <property type="project" value="UniProtKB-KW"/>
</dbReference>
<keyword evidence="2" id="KW-0547">Nucleotide-binding</keyword>
<dbReference type="SUPFAM" id="SSF160246">
    <property type="entry name" value="EspE N-terminal domain-like"/>
    <property type="match status" value="1"/>
</dbReference>
<evidence type="ECO:0000256" key="1">
    <source>
        <dbReference type="ARBA" id="ARBA00006611"/>
    </source>
</evidence>
<dbReference type="InterPro" id="IPR037257">
    <property type="entry name" value="T2SS_E_N_sf"/>
</dbReference>
<dbReference type="PROSITE" id="PS00662">
    <property type="entry name" value="T2SP_E"/>
    <property type="match status" value="1"/>
</dbReference>
<evidence type="ECO:0000313" key="5">
    <source>
        <dbReference type="EMBL" id="CUS33511.1"/>
    </source>
</evidence>
<dbReference type="AlphaFoldDB" id="A0A0S4L725"/>
<dbReference type="Gene3D" id="3.30.300.160">
    <property type="entry name" value="Type II secretion system, protein E, N-terminal domain"/>
    <property type="match status" value="1"/>
</dbReference>
<name>A0A0S4L725_9BACT</name>
<dbReference type="PANTHER" id="PTHR30258">
    <property type="entry name" value="TYPE II SECRETION SYSTEM PROTEIN GSPE-RELATED"/>
    <property type="match status" value="1"/>
</dbReference>
<dbReference type="Pfam" id="PF00437">
    <property type="entry name" value="T2SSE"/>
    <property type="match status" value="1"/>
</dbReference>
<dbReference type="InterPro" id="IPR007831">
    <property type="entry name" value="T2SS_GspE_N"/>
</dbReference>
<feature type="domain" description="Bacterial type II secretion system protein E" evidence="4">
    <location>
        <begin position="416"/>
        <end position="430"/>
    </location>
</feature>
<keyword evidence="6" id="KW-1185">Reference proteome</keyword>
<dbReference type="GO" id="GO:0016887">
    <property type="term" value="F:ATP hydrolysis activity"/>
    <property type="evidence" value="ECO:0007669"/>
    <property type="project" value="TreeGrafter"/>
</dbReference>
<dbReference type="CDD" id="cd01129">
    <property type="entry name" value="PulE-GspE-like"/>
    <property type="match status" value="1"/>
</dbReference>
<gene>
    <name evidence="5" type="ORF">COMA1_11194</name>
</gene>